<sequence length="594" mass="66258">MHYRIETLFCCLLILSSSQSTKAQVYHEIQVLDAQSGLGVPLVKLRANGQDYYTDSNGLLAFGSPGELDQDVAFSLTTYGYATGNWQLHTTSGTASQLTIQREQLAERLYRVTGKGIYQETVLLGYGAPIQEPLLNSNVKGQDSVQSVIYNGQLHWFWGDTLYEDGFGNLRTSGGTSQLPGQGGLDPAVGVDLTYYVDASGSSKQMMPLTQPGPVWVDGLFTVEDTSGREQMLTHYSRRDPNNALGAQVEHGLARFNDSQAVFQRHQVYPIDAPIVAAGHSFEHSLGGQDYIYFAESYPNIRVKKTWDAVNDPNQWEAYTPLIEGSLYDPGNPQLELDSQGKPVYGWKKNTSPMNTDMMEELAQKGLILREESPFRLKDIQSGNNVRLHRASVYWNEYRKNWVMIGNELFGDSFLGEVWFAEAPTPEGPWENAIKVATHHSSTENYTFYNPKQHPYFSEEGGRYIYFEGTYAQTFSGNPNATPLYDYNQIMYRLDLSLIDPLASAAIPGDSNHNGFVDGADLVLWQQGYGETSAGDADEDGDSDGEDFLNWQRQYTDSQKAATIELPEPSNVVSVMICFALIIVNSRWPMIPIA</sequence>
<dbReference type="InterPro" id="IPR018247">
    <property type="entry name" value="EF_Hand_1_Ca_BS"/>
</dbReference>
<dbReference type="RefSeq" id="WP_148074746.1">
    <property type="nucleotide sequence ID" value="NZ_CP042913.1"/>
</dbReference>
<accession>A0A5B9QET8</accession>
<dbReference type="EMBL" id="CP042913">
    <property type="protein sequence ID" value="QEG36399.1"/>
    <property type="molecule type" value="Genomic_DNA"/>
</dbReference>
<reference evidence="1 2" key="1">
    <citation type="submission" date="2019-08" db="EMBL/GenBank/DDBJ databases">
        <title>Deep-cultivation of Planctomycetes and their phenomic and genomic characterization uncovers novel biology.</title>
        <authorList>
            <person name="Wiegand S."/>
            <person name="Jogler M."/>
            <person name="Boedeker C."/>
            <person name="Pinto D."/>
            <person name="Vollmers J."/>
            <person name="Rivas-Marin E."/>
            <person name="Kohn T."/>
            <person name="Peeters S.H."/>
            <person name="Heuer A."/>
            <person name="Rast P."/>
            <person name="Oberbeckmann S."/>
            <person name="Bunk B."/>
            <person name="Jeske O."/>
            <person name="Meyerdierks A."/>
            <person name="Storesund J.E."/>
            <person name="Kallscheuer N."/>
            <person name="Luecker S."/>
            <person name="Lage O.M."/>
            <person name="Pohl T."/>
            <person name="Merkel B.J."/>
            <person name="Hornburger P."/>
            <person name="Mueller R.-W."/>
            <person name="Bruemmer F."/>
            <person name="Labrenz M."/>
            <person name="Spormann A.M."/>
            <person name="Op den Camp H."/>
            <person name="Overmann J."/>
            <person name="Amann R."/>
            <person name="Jetten M.S.M."/>
            <person name="Mascher T."/>
            <person name="Medema M.H."/>
            <person name="Devos D.P."/>
            <person name="Kaster A.-K."/>
            <person name="Ovreas L."/>
            <person name="Rohde M."/>
            <person name="Galperin M.Y."/>
            <person name="Jogler C."/>
        </authorList>
    </citation>
    <scope>NUCLEOTIDE SEQUENCE [LARGE SCALE GENOMIC DNA]</scope>
    <source>
        <strain evidence="1 2">Pr1d</strain>
    </source>
</reference>
<proteinExistence type="predicted"/>
<dbReference type="KEGG" id="bgok:Pr1d_37130"/>
<dbReference type="PROSITE" id="PS00018">
    <property type="entry name" value="EF_HAND_1"/>
    <property type="match status" value="1"/>
</dbReference>
<evidence type="ECO:0000313" key="2">
    <source>
        <dbReference type="Proteomes" id="UP000323917"/>
    </source>
</evidence>
<dbReference type="OrthoDB" id="210667at2"/>
<organism evidence="1 2">
    <name type="scientific">Bythopirellula goksoeyrii</name>
    <dbReference type="NCBI Taxonomy" id="1400387"/>
    <lineage>
        <taxon>Bacteria</taxon>
        <taxon>Pseudomonadati</taxon>
        <taxon>Planctomycetota</taxon>
        <taxon>Planctomycetia</taxon>
        <taxon>Pirellulales</taxon>
        <taxon>Lacipirellulaceae</taxon>
        <taxon>Bythopirellula</taxon>
    </lineage>
</organism>
<protein>
    <submittedName>
        <fullName evidence="1">Uncharacterized protein</fullName>
    </submittedName>
</protein>
<dbReference type="AlphaFoldDB" id="A0A5B9QET8"/>
<gene>
    <name evidence="1" type="ORF">Pr1d_37130</name>
</gene>
<dbReference type="Proteomes" id="UP000323917">
    <property type="component" value="Chromosome"/>
</dbReference>
<evidence type="ECO:0000313" key="1">
    <source>
        <dbReference type="EMBL" id="QEG36399.1"/>
    </source>
</evidence>
<name>A0A5B9QET8_9BACT</name>
<keyword evidence="2" id="KW-1185">Reference proteome</keyword>